<proteinExistence type="predicted"/>
<feature type="compositionally biased region" description="Basic and acidic residues" evidence="1">
    <location>
        <begin position="22"/>
        <end position="31"/>
    </location>
</feature>
<protein>
    <submittedName>
        <fullName evidence="2">Uncharacterized protein</fullName>
    </submittedName>
</protein>
<dbReference type="Proteomes" id="UP000308724">
    <property type="component" value="Unassembled WGS sequence"/>
</dbReference>
<dbReference type="PANTHER" id="PTHR38887">
    <property type="entry name" value="CHROMOSOME 21, WHOLE GENOME SHOTGUN SEQUENCE"/>
    <property type="match status" value="1"/>
</dbReference>
<feature type="compositionally biased region" description="Polar residues" evidence="1">
    <location>
        <begin position="12"/>
        <end position="21"/>
    </location>
</feature>
<dbReference type="InterPro" id="IPR053221">
    <property type="entry name" value="Burnettramic_acid_biosynth"/>
</dbReference>
<evidence type="ECO:0000313" key="2">
    <source>
        <dbReference type="EMBL" id="TIA31342.1"/>
    </source>
</evidence>
<organism evidence="2 3">
    <name type="scientific">Aureobasidium pullulans</name>
    <name type="common">Black yeast</name>
    <name type="synonym">Pullularia pullulans</name>
    <dbReference type="NCBI Taxonomy" id="5580"/>
    <lineage>
        <taxon>Eukaryota</taxon>
        <taxon>Fungi</taxon>
        <taxon>Dikarya</taxon>
        <taxon>Ascomycota</taxon>
        <taxon>Pezizomycotina</taxon>
        <taxon>Dothideomycetes</taxon>
        <taxon>Dothideomycetidae</taxon>
        <taxon>Dothideales</taxon>
        <taxon>Saccotheciaceae</taxon>
        <taxon>Aureobasidium</taxon>
    </lineage>
</organism>
<sequence>MDHPPPHRAYSERSNFTSSGSRDQESQRSHSITEYDWTPEALIHDHPREPIVIPQRRPGSQQRGFILAYPPSLQRNGIDQHAFLDFLESCNEAVAGYAALQVLQVAGLAVSMVPDAIAMGVGTGVGVGASALNKHAVRWKSAGTSPQEHLQSLITNSFLDQSNKSLFMPRGLFCMIMTHNPGPQSKHDGSVESAPINHGIANTCNQRDSFGRGHQNRGQLPARIASLSYPYETRPAADDVSQDSGGGMKNTFTRVNAYLDRRAVTQYSSRNSDDVLVTGYAPQKNTYSNRYLDPNHPAVQNGVKGLLSGGTITRDDEARQEKSRQKVHKKEAKARAKYEHKMQSIYGKGASGERSQKKALDCERKYDDKVRKLEESSKSKTESAVQEVLYLTIVNLEEIHS</sequence>
<gene>
    <name evidence="2" type="ORF">D6C78_08988</name>
</gene>
<comment type="caution">
    <text evidence="2">The sequence shown here is derived from an EMBL/GenBank/DDBJ whole genome shotgun (WGS) entry which is preliminary data.</text>
</comment>
<feature type="compositionally biased region" description="Basic and acidic residues" evidence="1">
    <location>
        <begin position="333"/>
        <end position="342"/>
    </location>
</feature>
<feature type="region of interest" description="Disordered" evidence="1">
    <location>
        <begin position="1"/>
        <end position="31"/>
    </location>
</feature>
<accession>A0A4T0BJ52</accession>
<name>A0A4T0BJ52_AURPU</name>
<dbReference type="PANTHER" id="PTHR38887:SF1">
    <property type="entry name" value="RAS MODIFICATION PROTEIN ERF4"/>
    <property type="match status" value="1"/>
</dbReference>
<reference evidence="2 3" key="1">
    <citation type="submission" date="2018-10" db="EMBL/GenBank/DDBJ databases">
        <title>Fifty Aureobasidium pullulans genomes reveal a recombining polyextremotolerant generalist.</title>
        <authorList>
            <person name="Gostincar C."/>
            <person name="Turk M."/>
            <person name="Zajc J."/>
            <person name="Gunde-Cimerman N."/>
        </authorList>
    </citation>
    <scope>NUCLEOTIDE SEQUENCE [LARGE SCALE GENOMIC DNA]</scope>
    <source>
        <strain evidence="2 3">EXF-1645</strain>
    </source>
</reference>
<feature type="compositionally biased region" description="Basic and acidic residues" evidence="1">
    <location>
        <begin position="1"/>
        <end position="11"/>
    </location>
</feature>
<evidence type="ECO:0000256" key="1">
    <source>
        <dbReference type="SAM" id="MobiDB-lite"/>
    </source>
</evidence>
<feature type="compositionally biased region" description="Basic and acidic residues" evidence="1">
    <location>
        <begin position="354"/>
        <end position="381"/>
    </location>
</feature>
<dbReference type="AlphaFoldDB" id="A0A4T0BJ52"/>
<evidence type="ECO:0000313" key="3">
    <source>
        <dbReference type="Proteomes" id="UP000308724"/>
    </source>
</evidence>
<feature type="region of interest" description="Disordered" evidence="1">
    <location>
        <begin position="316"/>
        <end position="383"/>
    </location>
</feature>
<dbReference type="EMBL" id="QZBZ01000296">
    <property type="protein sequence ID" value="TIA31342.1"/>
    <property type="molecule type" value="Genomic_DNA"/>
</dbReference>